<evidence type="ECO:0000313" key="1">
    <source>
        <dbReference type="EMBL" id="TYZ22931.1"/>
    </source>
</evidence>
<dbReference type="AlphaFoldDB" id="A0A5D6W393"/>
<reference evidence="1 2" key="1">
    <citation type="submission" date="2019-08" db="EMBL/GenBank/DDBJ databases">
        <title>Selenomonas sp. mPRGC5 and Selenomonas sp. mPRGC8 isolated from ruminal fluid of dairy goat (Capra hircus).</title>
        <authorList>
            <person name="Poothong S."/>
            <person name="Nuengjamnong C."/>
            <person name="Tanasupawat S."/>
        </authorList>
    </citation>
    <scope>NUCLEOTIDE SEQUENCE [LARGE SCALE GENOMIC DNA]</scope>
    <source>
        <strain evidence="2">mPRGC5</strain>
    </source>
</reference>
<accession>A0A5D6W393</accession>
<comment type="caution">
    <text evidence="1">The sequence shown here is derived from an EMBL/GenBank/DDBJ whole genome shotgun (WGS) entry which is preliminary data.</text>
</comment>
<name>A0A5D6W393_9FIRM</name>
<dbReference type="OrthoDB" id="482771at2"/>
<gene>
    <name evidence="1" type="ORF">FZ040_06850</name>
</gene>
<dbReference type="EMBL" id="VTOY01000004">
    <property type="protein sequence ID" value="TYZ22931.1"/>
    <property type="molecule type" value="Genomic_DNA"/>
</dbReference>
<dbReference type="Proteomes" id="UP000323646">
    <property type="component" value="Unassembled WGS sequence"/>
</dbReference>
<keyword evidence="2" id="KW-1185">Reference proteome</keyword>
<organism evidence="1 2">
    <name type="scientific">Selenomonas ruminis</name>
    <dbReference type="NCBI Taxonomy" id="2593411"/>
    <lineage>
        <taxon>Bacteria</taxon>
        <taxon>Bacillati</taxon>
        <taxon>Bacillota</taxon>
        <taxon>Negativicutes</taxon>
        <taxon>Selenomonadales</taxon>
        <taxon>Selenomonadaceae</taxon>
        <taxon>Selenomonas</taxon>
    </lineage>
</organism>
<evidence type="ECO:0000313" key="2">
    <source>
        <dbReference type="Proteomes" id="UP000323646"/>
    </source>
</evidence>
<dbReference type="RefSeq" id="WP_149171325.1">
    <property type="nucleotide sequence ID" value="NZ_VTOY01000004.1"/>
</dbReference>
<protein>
    <submittedName>
        <fullName evidence="1">Uncharacterized protein</fullName>
    </submittedName>
</protein>
<proteinExistence type="predicted"/>
<sequence length="553" mass="62589">MKRLPVFIETYSPLILTAANNATVMTETRKTISGSILRGVLAARYCNQQGLGKEAHRNPNFRHLFFDALRFVDAQPAMAGKRAFVLPLSLQKEKSHGGAALPQVQDLLQIALDNRKDGFKSFRGLAVETENGLQGVQVRTNLMLHMNRSEGKRRLAGKSDDGGIFNYESIDAGQSFIGSIVGTEADLTALQDGLDVTADGITCHIGRSHFTQYGQCLLRFGNMENCPSIGTDAIRERKILLRFDTSYLPVKANGTCADFGIPDGKELLQPLIEHMGNGFSLQEIYASPVEVEKFVGIWSMKQPKCFGLAAGSVFALQKDSDWTEEDLVRLGALLYEGIGMRRAEGFGQLRVWPWQSIRLADKNKNKAICEMPSIPETVKQQVEQIISRRILEQIRLYAHKDVQDMYIPAGSTHFFARLLQLLEKAKEQENGSLRTAMETSLQSLQQHNDNLVREKKDKHLVPFVERLQMVSLHNQQLKDYFTKAALQPYEELHNIMQDIGGREKEKEATLEDLMQDVGLKQQDFNFSDGEFYYEYWYWVCYFARKKKNKEASA</sequence>